<sequence>MKFTVASVVALAGAVSAATDGPYGLGQAPSGFIKGVLNTTLNCNISALGILPLGAYQIPFGVSAVLPDKVNANQPFYVIAGTRLIVPQSVNFLASLFGARFYGGVATKVIINAAGGSPSSIDAAQGQTLTIPNAPINAGGVSVLELPGNGKTISVGPFTGATAKSNVILSFGDIAATINTFNATGGKTFITAFVKCPAAQRPTSLAFVSTGGSGSTATITPPASANGGDIKTVPANSTAGIVGLTYQCDFSGFVQGAVRISVGGFKPTNAALNTGDKIVISQGQGNVYLTASLIKSIKKIVSIADSYEITISELNFLAINATPAKKNALPNGFKTIAKLNTTPLVVPKGAPATTLPDITFTAGKSGSTALISLGNVAGNASLRDADGNEILAIDFTCPALNPATGLLPYDIL</sequence>
<dbReference type="EMBL" id="LWDF02000900">
    <property type="protein sequence ID" value="KAE8241498.1"/>
    <property type="molecule type" value="Genomic_DNA"/>
</dbReference>
<organism evidence="1 2">
    <name type="scientific">Tilletia indica</name>
    <dbReference type="NCBI Taxonomy" id="43049"/>
    <lineage>
        <taxon>Eukaryota</taxon>
        <taxon>Fungi</taxon>
        <taxon>Dikarya</taxon>
        <taxon>Basidiomycota</taxon>
        <taxon>Ustilaginomycotina</taxon>
        <taxon>Exobasidiomycetes</taxon>
        <taxon>Tilletiales</taxon>
        <taxon>Tilletiaceae</taxon>
        <taxon>Tilletia</taxon>
    </lineage>
</organism>
<accession>A0A177TA94</accession>
<keyword evidence="2" id="KW-1185">Reference proteome</keyword>
<comment type="caution">
    <text evidence="1">The sequence shown here is derived from an EMBL/GenBank/DDBJ whole genome shotgun (WGS) entry which is preliminary data.</text>
</comment>
<dbReference type="Proteomes" id="UP000077521">
    <property type="component" value="Unassembled WGS sequence"/>
</dbReference>
<dbReference type="AlphaFoldDB" id="A0A177TA94"/>
<reference evidence="1" key="2">
    <citation type="journal article" date="2019" name="IMA Fungus">
        <title>Genome sequencing and comparison of five Tilletia species to identify candidate genes for the detection of regulated species infecting wheat.</title>
        <authorList>
            <person name="Nguyen H.D.T."/>
            <person name="Sultana T."/>
            <person name="Kesanakurti P."/>
            <person name="Hambleton S."/>
        </authorList>
    </citation>
    <scope>NUCLEOTIDE SEQUENCE</scope>
    <source>
        <strain evidence="1">DAOMC 236416</strain>
    </source>
</reference>
<dbReference type="OrthoDB" id="3349958at2759"/>
<name>A0A177TA94_9BASI</name>
<protein>
    <submittedName>
        <fullName evidence="1">Uncharacterized protein</fullName>
    </submittedName>
</protein>
<evidence type="ECO:0000313" key="1">
    <source>
        <dbReference type="EMBL" id="KAE8241498.1"/>
    </source>
</evidence>
<proteinExistence type="predicted"/>
<evidence type="ECO:0000313" key="2">
    <source>
        <dbReference type="Proteomes" id="UP000077521"/>
    </source>
</evidence>
<reference evidence="1" key="1">
    <citation type="submission" date="2016-04" db="EMBL/GenBank/DDBJ databases">
        <authorList>
            <person name="Nguyen H.D."/>
            <person name="Samba Siva P."/>
            <person name="Cullis J."/>
            <person name="Levesque C.A."/>
            <person name="Hambleton S."/>
        </authorList>
    </citation>
    <scope>NUCLEOTIDE SEQUENCE</scope>
    <source>
        <strain evidence="1">DAOMC 236416</strain>
    </source>
</reference>
<gene>
    <name evidence="1" type="ORF">A4X13_0g7391</name>
</gene>